<evidence type="ECO:0000256" key="6">
    <source>
        <dbReference type="PROSITE-ProRule" id="PRU00546"/>
    </source>
</evidence>
<dbReference type="InterPro" id="IPR044713">
    <property type="entry name" value="DNJA1/2-like"/>
</dbReference>
<dbReference type="PROSITE" id="PS51188">
    <property type="entry name" value="ZF_CR"/>
    <property type="match status" value="1"/>
</dbReference>
<protein>
    <submittedName>
        <fullName evidence="10">LAQU0S13e00584g1_1</fullName>
    </submittedName>
</protein>
<evidence type="ECO:0000313" key="10">
    <source>
        <dbReference type="EMBL" id="CUS23979.1"/>
    </source>
</evidence>
<dbReference type="CDD" id="cd10747">
    <property type="entry name" value="DnaJ_C"/>
    <property type="match status" value="1"/>
</dbReference>
<dbReference type="Gene3D" id="2.60.260.20">
    <property type="entry name" value="Urease metallochaperone UreE, N-terminal domain"/>
    <property type="match status" value="2"/>
</dbReference>
<proteinExistence type="inferred from homology"/>
<dbReference type="PANTHER" id="PTHR43888">
    <property type="entry name" value="DNAJ-LIKE-2, ISOFORM A-RELATED"/>
    <property type="match status" value="1"/>
</dbReference>
<dbReference type="AlphaFoldDB" id="A0A0P1KV25"/>
<dbReference type="FunFam" id="2.60.260.20:FF:000036">
    <property type="entry name" value="Type I HSP40 co-chaperone"/>
    <property type="match status" value="1"/>
</dbReference>
<evidence type="ECO:0000256" key="2">
    <source>
        <dbReference type="ARBA" id="ARBA00022737"/>
    </source>
</evidence>
<dbReference type="Gene3D" id="2.10.230.10">
    <property type="entry name" value="Heat shock protein DnaJ, cysteine-rich domain"/>
    <property type="match status" value="1"/>
</dbReference>
<dbReference type="GO" id="GO:0008270">
    <property type="term" value="F:zinc ion binding"/>
    <property type="evidence" value="ECO:0007669"/>
    <property type="project" value="UniProtKB-KW"/>
</dbReference>
<reference evidence="11" key="1">
    <citation type="submission" date="2015-10" db="EMBL/GenBank/DDBJ databases">
        <authorList>
            <person name="Devillers H."/>
        </authorList>
    </citation>
    <scope>NUCLEOTIDE SEQUENCE [LARGE SCALE GENOMIC DNA]</scope>
</reference>
<dbReference type="GO" id="GO:0009408">
    <property type="term" value="P:response to heat"/>
    <property type="evidence" value="ECO:0007669"/>
    <property type="project" value="InterPro"/>
</dbReference>
<dbReference type="Gene3D" id="1.10.287.110">
    <property type="entry name" value="DnaJ domain"/>
    <property type="match status" value="1"/>
</dbReference>
<dbReference type="Proteomes" id="UP000236544">
    <property type="component" value="Unassembled WGS sequence"/>
</dbReference>
<dbReference type="GO" id="GO:0051082">
    <property type="term" value="F:unfolded protein binding"/>
    <property type="evidence" value="ECO:0007669"/>
    <property type="project" value="InterPro"/>
</dbReference>
<keyword evidence="1 6" id="KW-0479">Metal-binding</keyword>
<dbReference type="InterPro" id="IPR018253">
    <property type="entry name" value="DnaJ_domain_CS"/>
</dbReference>
<dbReference type="CDD" id="cd10719">
    <property type="entry name" value="DnaJ_zf"/>
    <property type="match status" value="1"/>
</dbReference>
<organism evidence="10 11">
    <name type="scientific">Lachancea quebecensis</name>
    <dbReference type="NCBI Taxonomy" id="1654605"/>
    <lineage>
        <taxon>Eukaryota</taxon>
        <taxon>Fungi</taxon>
        <taxon>Dikarya</taxon>
        <taxon>Ascomycota</taxon>
        <taxon>Saccharomycotina</taxon>
        <taxon>Saccharomycetes</taxon>
        <taxon>Saccharomycetales</taxon>
        <taxon>Saccharomycetaceae</taxon>
        <taxon>Lachancea</taxon>
    </lineage>
</organism>
<dbReference type="SMART" id="SM00271">
    <property type="entry name" value="DnaJ"/>
    <property type="match status" value="1"/>
</dbReference>
<dbReference type="PROSITE" id="PS50076">
    <property type="entry name" value="DNAJ_2"/>
    <property type="match status" value="1"/>
</dbReference>
<dbReference type="OrthoDB" id="550424at2759"/>
<evidence type="ECO:0000259" key="8">
    <source>
        <dbReference type="PROSITE" id="PS50076"/>
    </source>
</evidence>
<dbReference type="EMBL" id="LN890566">
    <property type="protein sequence ID" value="CUS23979.1"/>
    <property type="molecule type" value="Genomic_DNA"/>
</dbReference>
<dbReference type="GO" id="GO:0001671">
    <property type="term" value="F:ATPase activator activity"/>
    <property type="evidence" value="ECO:0007669"/>
    <property type="project" value="UniProtKB-ARBA"/>
</dbReference>
<evidence type="ECO:0000256" key="5">
    <source>
        <dbReference type="ARBA" id="ARBA00023186"/>
    </source>
</evidence>
<dbReference type="InterPro" id="IPR012724">
    <property type="entry name" value="DnaJ"/>
</dbReference>
<gene>
    <name evidence="10" type="ORF">LAQU0_S13e00584g</name>
</gene>
<dbReference type="FunFam" id="2.10.230.10:FF:000001">
    <property type="entry name" value="DnaJ subfamily A member 2"/>
    <property type="match status" value="1"/>
</dbReference>
<dbReference type="InterPro" id="IPR002939">
    <property type="entry name" value="DnaJ_C"/>
</dbReference>
<evidence type="ECO:0000259" key="9">
    <source>
        <dbReference type="PROSITE" id="PS51188"/>
    </source>
</evidence>
<dbReference type="Pfam" id="PF00226">
    <property type="entry name" value="DnaJ"/>
    <property type="match status" value="1"/>
</dbReference>
<feature type="domain" description="CR-type" evidence="9">
    <location>
        <begin position="130"/>
        <end position="213"/>
    </location>
</feature>
<dbReference type="InterPro" id="IPR001623">
    <property type="entry name" value="DnaJ_domain"/>
</dbReference>
<evidence type="ECO:0000256" key="4">
    <source>
        <dbReference type="ARBA" id="ARBA00022833"/>
    </source>
</evidence>
<dbReference type="InterPro" id="IPR001305">
    <property type="entry name" value="HSP_DnaJ_Cys-rich_dom"/>
</dbReference>
<keyword evidence="2" id="KW-0677">Repeat</keyword>
<sequence>MVKETKFYDLLGVPVDANDAQIKKGYRKQALKFHPDKNPSAEAADKFKELTVAYEVLSDSQKRDIYDQLGEEGLSGGGAGGAGGFGGFGGFGEDIFSQFFGGGSSRPRGPQKGRDIKHEMSASLEELYKGRTAKLALNKQVLCKTCEGRGGKEGAVKKCASCNGQGVKFITRQMGPMIQRFQAECDACNGTGDIIDPKDCCKTCNGKKIDNERKILEVHIEPGMKDGQRIVFQGEADQAPGIIPGDVIFVISQRPHKHFERKGDNLYYQAEIDLLSAIAGGEFAIEHVSGEWLKVSIVPGEVIAPGMTKVIEGKGMPVQKYGGYGDLIVSFKVNFPTNHFADEESLKKLEQILPPRAKPSIPKSADVEECVMNDYDPAKHSGRQSNGRGASSYDSDDEEQGGAEGVQCASQ</sequence>
<evidence type="ECO:0000256" key="3">
    <source>
        <dbReference type="ARBA" id="ARBA00022771"/>
    </source>
</evidence>
<dbReference type="InterPro" id="IPR036869">
    <property type="entry name" value="J_dom_sf"/>
</dbReference>
<dbReference type="SUPFAM" id="SSF49493">
    <property type="entry name" value="HSP40/DnaJ peptide-binding domain"/>
    <property type="match status" value="2"/>
</dbReference>
<dbReference type="Pfam" id="PF01556">
    <property type="entry name" value="DnaJ_C"/>
    <property type="match status" value="1"/>
</dbReference>
<accession>A0A0P1KV25</accession>
<dbReference type="InterPro" id="IPR008971">
    <property type="entry name" value="HSP40/DnaJ_pept-bd"/>
</dbReference>
<dbReference type="CDD" id="cd06257">
    <property type="entry name" value="DnaJ"/>
    <property type="match status" value="1"/>
</dbReference>
<dbReference type="GO" id="GO:0005524">
    <property type="term" value="F:ATP binding"/>
    <property type="evidence" value="ECO:0007669"/>
    <property type="project" value="InterPro"/>
</dbReference>
<dbReference type="InterPro" id="IPR036410">
    <property type="entry name" value="HSP_DnaJ_Cys-rich_dom_sf"/>
</dbReference>
<keyword evidence="4 6" id="KW-0862">Zinc</keyword>
<keyword evidence="11" id="KW-1185">Reference proteome</keyword>
<evidence type="ECO:0000256" key="7">
    <source>
        <dbReference type="SAM" id="MobiDB-lite"/>
    </source>
</evidence>
<dbReference type="GO" id="GO:0006457">
    <property type="term" value="P:protein folding"/>
    <property type="evidence" value="ECO:0007669"/>
    <property type="project" value="InterPro"/>
</dbReference>
<dbReference type="SUPFAM" id="SSF57938">
    <property type="entry name" value="DnaJ/Hsp40 cysteine-rich domain"/>
    <property type="match status" value="1"/>
</dbReference>
<feature type="domain" description="J" evidence="8">
    <location>
        <begin position="6"/>
        <end position="70"/>
    </location>
</feature>
<name>A0A0P1KV25_9SACH</name>
<evidence type="ECO:0000313" key="11">
    <source>
        <dbReference type="Proteomes" id="UP000236544"/>
    </source>
</evidence>
<feature type="zinc finger region" description="CR-type" evidence="6">
    <location>
        <begin position="130"/>
        <end position="213"/>
    </location>
</feature>
<dbReference type="GO" id="GO:0072655">
    <property type="term" value="P:establishment of protein localization to mitochondrion"/>
    <property type="evidence" value="ECO:0007669"/>
    <property type="project" value="UniProtKB-ARBA"/>
</dbReference>
<dbReference type="FunFam" id="1.10.287.110:FF:000048">
    <property type="entry name" value="DnaJ family protein"/>
    <property type="match status" value="1"/>
</dbReference>
<dbReference type="PROSITE" id="PS00636">
    <property type="entry name" value="DNAJ_1"/>
    <property type="match status" value="1"/>
</dbReference>
<dbReference type="GO" id="GO:0030544">
    <property type="term" value="F:Hsp70 protein binding"/>
    <property type="evidence" value="ECO:0007669"/>
    <property type="project" value="InterPro"/>
</dbReference>
<feature type="compositionally biased region" description="Polar residues" evidence="7">
    <location>
        <begin position="383"/>
        <end position="393"/>
    </location>
</feature>
<dbReference type="PRINTS" id="PR00625">
    <property type="entry name" value="JDOMAIN"/>
</dbReference>
<evidence type="ECO:0000256" key="1">
    <source>
        <dbReference type="ARBA" id="ARBA00022723"/>
    </source>
</evidence>
<keyword evidence="5" id="KW-0143">Chaperone</keyword>
<feature type="region of interest" description="Disordered" evidence="7">
    <location>
        <begin position="357"/>
        <end position="411"/>
    </location>
</feature>
<keyword evidence="3 6" id="KW-0863">Zinc-finger</keyword>
<dbReference type="HAMAP" id="MF_01152">
    <property type="entry name" value="DnaJ"/>
    <property type="match status" value="1"/>
</dbReference>
<dbReference type="Pfam" id="PF00684">
    <property type="entry name" value="DnaJ_CXXCXGXG"/>
    <property type="match status" value="1"/>
</dbReference>
<dbReference type="SUPFAM" id="SSF46565">
    <property type="entry name" value="Chaperone J-domain"/>
    <property type="match status" value="1"/>
</dbReference>